<dbReference type="Proteomes" id="UP000553343">
    <property type="component" value="Unassembled WGS sequence"/>
</dbReference>
<evidence type="ECO:0000313" key="3">
    <source>
        <dbReference type="Proteomes" id="UP000553343"/>
    </source>
</evidence>
<feature type="compositionally biased region" description="Basic and acidic residues" evidence="1">
    <location>
        <begin position="56"/>
        <end position="75"/>
    </location>
</feature>
<evidence type="ECO:0000256" key="1">
    <source>
        <dbReference type="SAM" id="MobiDB-lite"/>
    </source>
</evidence>
<keyword evidence="3" id="KW-1185">Reference proteome</keyword>
<proteinExistence type="predicted"/>
<accession>A0A850T9W1</accession>
<feature type="compositionally biased region" description="Basic and acidic residues" evidence="1">
    <location>
        <begin position="19"/>
        <end position="33"/>
    </location>
</feature>
<comment type="caution">
    <text evidence="2">The sequence shown here is derived from an EMBL/GenBank/DDBJ whole genome shotgun (WGS) entry which is preliminary data.</text>
</comment>
<reference evidence="2 3" key="1">
    <citation type="submission" date="2020-06" db="EMBL/GenBank/DDBJ databases">
        <title>High-quality draft genome of sulfate reducer Desulfobacter latus type strain AcrS2 isolated from marine sediment.</title>
        <authorList>
            <person name="Hoppe M."/>
            <person name="Larsen C.K."/>
            <person name="Marshall I.P.G."/>
            <person name="Schramm A."/>
            <person name="Marietou A.G."/>
        </authorList>
    </citation>
    <scope>NUCLEOTIDE SEQUENCE [LARGE SCALE GENOMIC DNA]</scope>
    <source>
        <strain evidence="2 3">AcRS2</strain>
    </source>
</reference>
<feature type="region of interest" description="Disordered" evidence="1">
    <location>
        <begin position="19"/>
        <end position="82"/>
    </location>
</feature>
<dbReference type="EMBL" id="JACADJ010000008">
    <property type="protein sequence ID" value="NWH04156.1"/>
    <property type="molecule type" value="Genomic_DNA"/>
</dbReference>
<feature type="compositionally biased region" description="Basic residues" evidence="1">
    <location>
        <begin position="42"/>
        <end position="55"/>
    </location>
</feature>
<evidence type="ECO:0000313" key="2">
    <source>
        <dbReference type="EMBL" id="NWH04156.1"/>
    </source>
</evidence>
<dbReference type="RefSeq" id="WP_178365612.1">
    <property type="nucleotide sequence ID" value="NZ_JACADJ010000008.1"/>
</dbReference>
<name>A0A850T9W1_9BACT</name>
<dbReference type="AlphaFoldDB" id="A0A850T9W1"/>
<organism evidence="2 3">
    <name type="scientific">Desulfobacter latus</name>
    <dbReference type="NCBI Taxonomy" id="2292"/>
    <lineage>
        <taxon>Bacteria</taxon>
        <taxon>Pseudomonadati</taxon>
        <taxon>Thermodesulfobacteriota</taxon>
        <taxon>Desulfobacteria</taxon>
        <taxon>Desulfobacterales</taxon>
        <taxon>Desulfobacteraceae</taxon>
        <taxon>Desulfobacter</taxon>
    </lineage>
</organism>
<sequence>MKPQKTMTRNLLSITTIRQDPEKYGSYHPEKGLSHCFDPPGIRRKRNPPKPGAKRIHPEQRIFRDRAEQESERTKSTAMLVI</sequence>
<protein>
    <submittedName>
        <fullName evidence="2">Uncharacterized protein</fullName>
    </submittedName>
</protein>
<gene>
    <name evidence="2" type="ORF">HXW94_03980</name>
</gene>